<evidence type="ECO:0000313" key="3">
    <source>
        <dbReference type="Proteomes" id="UP001595833"/>
    </source>
</evidence>
<comment type="caution">
    <text evidence="2">The sequence shown here is derived from an EMBL/GenBank/DDBJ whole genome shotgun (WGS) entry which is preliminary data.</text>
</comment>
<protein>
    <submittedName>
        <fullName evidence="2">NAD-dependent epimerase/dehydratase family protein</fullName>
    </submittedName>
</protein>
<evidence type="ECO:0000259" key="1">
    <source>
        <dbReference type="SMART" id="SM00822"/>
    </source>
</evidence>
<dbReference type="RefSeq" id="WP_344038806.1">
    <property type="nucleotide sequence ID" value="NZ_BAAAKE010000013.1"/>
</dbReference>
<dbReference type="PANTHER" id="PTHR43238">
    <property type="entry name" value="GDP-L-FUCOSE SYNTHASE"/>
    <property type="match status" value="1"/>
</dbReference>
<accession>A0ABV9Y8G0</accession>
<dbReference type="Proteomes" id="UP001595833">
    <property type="component" value="Unassembled WGS sequence"/>
</dbReference>
<dbReference type="Pfam" id="PF01370">
    <property type="entry name" value="Epimerase"/>
    <property type="match status" value="1"/>
</dbReference>
<dbReference type="SUPFAM" id="SSF51735">
    <property type="entry name" value="NAD(P)-binding Rossmann-fold domains"/>
    <property type="match status" value="1"/>
</dbReference>
<dbReference type="EMBL" id="JBHSJB010000033">
    <property type="protein sequence ID" value="MFC5058654.1"/>
    <property type="molecule type" value="Genomic_DNA"/>
</dbReference>
<dbReference type="InterPro" id="IPR001509">
    <property type="entry name" value="Epimerase_deHydtase"/>
</dbReference>
<organism evidence="2 3">
    <name type="scientific">Saccharothrix xinjiangensis</name>
    <dbReference type="NCBI Taxonomy" id="204798"/>
    <lineage>
        <taxon>Bacteria</taxon>
        <taxon>Bacillati</taxon>
        <taxon>Actinomycetota</taxon>
        <taxon>Actinomycetes</taxon>
        <taxon>Pseudonocardiales</taxon>
        <taxon>Pseudonocardiaceae</taxon>
        <taxon>Saccharothrix</taxon>
    </lineage>
</organism>
<sequence>MAGDSWTGKTVLVTGALGFIGSHFVEQLAASGATVLGLHRSSKPELEEDLGALPGVSLFGVDLLDHAELRFAFRHFAPGIDAVVHCAALDGNASFKRTHSAEILDTNLRTTSNLLGCVRDFGVARLVLLSSSEALAGHGPVPVTEEQATRRSLQASDNGYVLSKIFGEVLAEQFQQQYGTRVHLVRPTNVFGPRDSFGGTRSRVIPAMISRLESGEEIEIWGDGSQTRSFVYVTDLVRASLELVESGRYPALNVATTGEISMLELARQIAAVTGRHERVRVDPARPGGAASQVMDTSRLHDLISFRPLSLREGLVETVRWFRDSTAADRSPRGKAISVSQG</sequence>
<dbReference type="InterPro" id="IPR036291">
    <property type="entry name" value="NAD(P)-bd_dom_sf"/>
</dbReference>
<name>A0ABV9Y8G0_9PSEU</name>
<feature type="domain" description="Ketoreductase" evidence="1">
    <location>
        <begin position="9"/>
        <end position="196"/>
    </location>
</feature>
<keyword evidence="3" id="KW-1185">Reference proteome</keyword>
<dbReference type="InterPro" id="IPR057326">
    <property type="entry name" value="KR_dom"/>
</dbReference>
<evidence type="ECO:0000313" key="2">
    <source>
        <dbReference type="EMBL" id="MFC5058654.1"/>
    </source>
</evidence>
<proteinExistence type="predicted"/>
<dbReference type="Gene3D" id="3.40.50.720">
    <property type="entry name" value="NAD(P)-binding Rossmann-like Domain"/>
    <property type="match status" value="1"/>
</dbReference>
<dbReference type="PANTHER" id="PTHR43238:SF1">
    <property type="entry name" value="GDP-L-FUCOSE SYNTHASE"/>
    <property type="match status" value="1"/>
</dbReference>
<dbReference type="SMART" id="SM00822">
    <property type="entry name" value="PKS_KR"/>
    <property type="match status" value="1"/>
</dbReference>
<reference evidence="3" key="1">
    <citation type="journal article" date="2019" name="Int. J. Syst. Evol. Microbiol.">
        <title>The Global Catalogue of Microorganisms (GCM) 10K type strain sequencing project: providing services to taxonomists for standard genome sequencing and annotation.</title>
        <authorList>
            <consortium name="The Broad Institute Genomics Platform"/>
            <consortium name="The Broad Institute Genome Sequencing Center for Infectious Disease"/>
            <person name="Wu L."/>
            <person name="Ma J."/>
        </authorList>
    </citation>
    <scope>NUCLEOTIDE SEQUENCE [LARGE SCALE GENOMIC DNA]</scope>
    <source>
        <strain evidence="3">KCTC 12848</strain>
    </source>
</reference>
<gene>
    <name evidence="2" type="ORF">ACFPFM_33510</name>
</gene>